<dbReference type="RefSeq" id="WP_206756042.1">
    <property type="nucleotide sequence ID" value="NZ_JAMPLM010000034.1"/>
</dbReference>
<evidence type="ECO:0000313" key="1">
    <source>
        <dbReference type="EMBL" id="MEP1061433.1"/>
    </source>
</evidence>
<proteinExistence type="predicted"/>
<dbReference type="Proteomes" id="UP001476950">
    <property type="component" value="Unassembled WGS sequence"/>
</dbReference>
<evidence type="ECO:0000313" key="2">
    <source>
        <dbReference type="Proteomes" id="UP001476950"/>
    </source>
</evidence>
<dbReference type="Pfam" id="PF12224">
    <property type="entry name" value="Amidoligase_2"/>
    <property type="match status" value="1"/>
</dbReference>
<comment type="caution">
    <text evidence="1">The sequence shown here is derived from an EMBL/GenBank/DDBJ whole genome shotgun (WGS) entry which is preliminary data.</text>
</comment>
<dbReference type="InterPro" id="IPR022025">
    <property type="entry name" value="Amidoligase_2"/>
</dbReference>
<keyword evidence="2" id="KW-1185">Reference proteome</keyword>
<dbReference type="PANTHER" id="PTHR36847:SF1">
    <property type="entry name" value="AMIDOLIGASE ENZYME"/>
    <property type="match status" value="1"/>
</dbReference>
<sequence>METLTNIATKVKQSCGMHTHCGAADLSLQHCKNLFKHYVKFKDVLDAMMPQSRRSSHDNDCKSLLYRFECGNRTQTINCAFAAIDHASSLEDLYSNVTGRDRYFKLNLLPFWQHDTLEFRQHAGTVDADKACQWVLFLGTWMERALATNPKKVTEREFTVRRAWKTEFDTTLARLCSTSSISPA</sequence>
<accession>A0ABV0KQC3</accession>
<organism evidence="1 2">
    <name type="scientific">Stenomitos frigidus AS-A4</name>
    <dbReference type="NCBI Taxonomy" id="2933935"/>
    <lineage>
        <taxon>Bacteria</taxon>
        <taxon>Bacillati</taxon>
        <taxon>Cyanobacteriota</taxon>
        <taxon>Cyanophyceae</taxon>
        <taxon>Leptolyngbyales</taxon>
        <taxon>Leptolyngbyaceae</taxon>
        <taxon>Stenomitos</taxon>
    </lineage>
</organism>
<dbReference type="PANTHER" id="PTHR36847">
    <property type="entry name" value="AMIDOLIGASE ENZYME"/>
    <property type="match status" value="1"/>
</dbReference>
<reference evidence="1 2" key="1">
    <citation type="submission" date="2022-04" db="EMBL/GenBank/DDBJ databases">
        <title>Positive selection, recombination, and allopatry shape intraspecific diversity of widespread and dominant cyanobacteria.</title>
        <authorList>
            <person name="Wei J."/>
            <person name="Shu W."/>
            <person name="Hu C."/>
        </authorList>
    </citation>
    <scope>NUCLEOTIDE SEQUENCE [LARGE SCALE GENOMIC DNA]</scope>
    <source>
        <strain evidence="1 2">AS-A4</strain>
    </source>
</reference>
<protein>
    <submittedName>
        <fullName evidence="1">Amidoligase family protein</fullName>
    </submittedName>
</protein>
<gene>
    <name evidence="1" type="ORF">NDI38_23670</name>
</gene>
<dbReference type="EMBL" id="JAMPLM010000034">
    <property type="protein sequence ID" value="MEP1061433.1"/>
    <property type="molecule type" value="Genomic_DNA"/>
</dbReference>
<name>A0ABV0KQC3_9CYAN</name>